<dbReference type="EMBL" id="SPQQ01000006">
    <property type="protein sequence ID" value="TGE37020.1"/>
    <property type="molecule type" value="Genomic_DNA"/>
</dbReference>
<comment type="caution">
    <text evidence="9">The sequence shown here is derived from an EMBL/GenBank/DDBJ whole genome shotgun (WGS) entry which is preliminary data.</text>
</comment>
<dbReference type="Gene3D" id="3.30.9.90">
    <property type="match status" value="1"/>
</dbReference>
<keyword evidence="5" id="KW-0560">Oxidoreductase</keyword>
<protein>
    <submittedName>
        <fullName evidence="9">FAD-dependent oxidoreductase</fullName>
    </submittedName>
</protein>
<dbReference type="AlphaFoldDB" id="A0A4Z0R2M4"/>
<evidence type="ECO:0000256" key="5">
    <source>
        <dbReference type="ARBA" id="ARBA00023002"/>
    </source>
</evidence>
<dbReference type="PANTHER" id="PTHR43624">
    <property type="entry name" value="ELECTRON TRANSFER FLAVOPROTEIN-QUINONE OXIDOREDUCTASE YDIS-RELATED"/>
    <property type="match status" value="1"/>
</dbReference>
<evidence type="ECO:0000256" key="2">
    <source>
        <dbReference type="ARBA" id="ARBA00006796"/>
    </source>
</evidence>
<dbReference type="SUPFAM" id="SSF51905">
    <property type="entry name" value="FAD/NAD(P)-binding domain"/>
    <property type="match status" value="1"/>
</dbReference>
<comment type="cofactor">
    <cofactor evidence="1">
        <name>FAD</name>
        <dbReference type="ChEBI" id="CHEBI:57692"/>
    </cofactor>
</comment>
<dbReference type="Pfam" id="PF26311">
    <property type="entry name" value="ETF-QO_FixC_C"/>
    <property type="match status" value="1"/>
</dbReference>
<dbReference type="InterPro" id="IPR049398">
    <property type="entry name" value="ETF-QO/FixC_UQ-bd"/>
</dbReference>
<evidence type="ECO:0000313" key="10">
    <source>
        <dbReference type="Proteomes" id="UP000298460"/>
    </source>
</evidence>
<evidence type="ECO:0000256" key="1">
    <source>
        <dbReference type="ARBA" id="ARBA00001974"/>
    </source>
</evidence>
<feature type="domain" description="FAD-binding" evidence="6">
    <location>
        <begin position="1"/>
        <end position="173"/>
    </location>
</feature>
<keyword evidence="10" id="KW-1185">Reference proteome</keyword>
<dbReference type="Proteomes" id="UP000298460">
    <property type="component" value="Unassembled WGS sequence"/>
</dbReference>
<dbReference type="GO" id="GO:0016491">
    <property type="term" value="F:oxidoreductase activity"/>
    <property type="evidence" value="ECO:0007669"/>
    <property type="project" value="UniProtKB-KW"/>
</dbReference>
<dbReference type="InterPro" id="IPR002938">
    <property type="entry name" value="FAD-bd"/>
</dbReference>
<dbReference type="Pfam" id="PF01494">
    <property type="entry name" value="FAD_binding_3"/>
    <property type="match status" value="1"/>
</dbReference>
<evidence type="ECO:0000256" key="3">
    <source>
        <dbReference type="ARBA" id="ARBA00022630"/>
    </source>
</evidence>
<dbReference type="Pfam" id="PF21162">
    <property type="entry name" value="ETFQO_UQ-bd"/>
    <property type="match status" value="1"/>
</dbReference>
<evidence type="ECO:0000259" key="7">
    <source>
        <dbReference type="Pfam" id="PF21162"/>
    </source>
</evidence>
<evidence type="ECO:0000259" key="6">
    <source>
        <dbReference type="Pfam" id="PF01494"/>
    </source>
</evidence>
<sequence length="421" mass="45423">MIIGAGPAGSACAYTLAKAGKAVLVIERADTPGLKNVTGGRFYTYALEMVEKGLTLEAPLERKVTHEQIMLLGDKRAISIDYHDTSFNEEGKVAQSYTVLRSAFDEWFAGKAEELGAIVACGIKVDDLITKNGKIVGVIAGEDEMYADVVVAADGVNAFIAQKAGLIGDIEGHAVGVGIKEVIELPAKIIEERFILSKDEGAARMILGCTEGIHGGGFLYTNSDSLSLGCVLTPQEVVNHGKSVHAIFQDMKMHPTIYPLIEGGETVEYEAHLVSELGYRGIPKKLYRDGFLIIGESAGFVINTGYSIRGIDLAILSGIAAAKAIIATNDPAMVGQTYMNQLEMTKLIASMKAVDGYFDMLEIPRIFSAYPKLATDVFGQLYRMEGEVPISMKKEVLRLIKANGLSIWQLMKDGFKGVRSI</sequence>
<dbReference type="InterPro" id="IPR036188">
    <property type="entry name" value="FAD/NAD-bd_sf"/>
</dbReference>
<name>A0A4Z0R2M4_9FIRM</name>
<keyword evidence="4" id="KW-0274">FAD</keyword>
<feature type="domain" description="ETF-QO/FixC ubiquinone-binding" evidence="7">
    <location>
        <begin position="176"/>
        <end position="272"/>
    </location>
</feature>
<dbReference type="GO" id="GO:0071949">
    <property type="term" value="F:FAD binding"/>
    <property type="evidence" value="ECO:0007669"/>
    <property type="project" value="InterPro"/>
</dbReference>
<accession>A0A4Z0R2M4</accession>
<evidence type="ECO:0000256" key="4">
    <source>
        <dbReference type="ARBA" id="ARBA00022827"/>
    </source>
</evidence>
<feature type="domain" description="FixC-like C-terminal" evidence="8">
    <location>
        <begin position="360"/>
        <end position="420"/>
    </location>
</feature>
<evidence type="ECO:0000313" key="9">
    <source>
        <dbReference type="EMBL" id="TGE37020.1"/>
    </source>
</evidence>
<dbReference type="InterPro" id="IPR059103">
    <property type="entry name" value="FixC-like_C"/>
</dbReference>
<gene>
    <name evidence="9" type="ORF">E4K67_18215</name>
</gene>
<dbReference type="InterPro" id="IPR039651">
    <property type="entry name" value="FixC-like"/>
</dbReference>
<comment type="similarity">
    <text evidence="2">Belongs to the ETF-QO/FixC family.</text>
</comment>
<proteinExistence type="inferred from homology"/>
<dbReference type="Gene3D" id="3.50.50.60">
    <property type="entry name" value="FAD/NAD(P)-binding domain"/>
    <property type="match status" value="1"/>
</dbReference>
<dbReference type="SUPFAM" id="SSF54373">
    <property type="entry name" value="FAD-linked reductases, C-terminal domain"/>
    <property type="match status" value="1"/>
</dbReference>
<dbReference type="OrthoDB" id="9806565at2"/>
<keyword evidence="3" id="KW-0285">Flavoprotein</keyword>
<organism evidence="9 10">
    <name type="scientific">Desulfosporosinus fructosivorans</name>
    <dbReference type="NCBI Taxonomy" id="2018669"/>
    <lineage>
        <taxon>Bacteria</taxon>
        <taxon>Bacillati</taxon>
        <taxon>Bacillota</taxon>
        <taxon>Clostridia</taxon>
        <taxon>Eubacteriales</taxon>
        <taxon>Desulfitobacteriaceae</taxon>
        <taxon>Desulfosporosinus</taxon>
    </lineage>
</organism>
<dbReference type="PANTHER" id="PTHR43624:SF2">
    <property type="entry name" value="ELECTRON TRANSFER FLAVOPROTEIN-QUINONE OXIDOREDUCTASE YDIS-RELATED"/>
    <property type="match status" value="1"/>
</dbReference>
<evidence type="ECO:0000259" key="8">
    <source>
        <dbReference type="Pfam" id="PF26311"/>
    </source>
</evidence>
<reference evidence="9 10" key="1">
    <citation type="submission" date="2019-03" db="EMBL/GenBank/DDBJ databases">
        <title>Draft Genome Sequence of Desulfosporosinus fructosivorans Strain 63.6F, Isolated from Marine Sediment in the Baltic Sea.</title>
        <authorList>
            <person name="Hausmann B."/>
            <person name="Vandieken V."/>
            <person name="Pjevac P."/>
            <person name="Schreck K."/>
            <person name="Herbold C.W."/>
            <person name="Loy A."/>
        </authorList>
    </citation>
    <scope>NUCLEOTIDE SEQUENCE [LARGE SCALE GENOMIC DNA]</scope>
    <source>
        <strain evidence="9 10">63.6F</strain>
    </source>
</reference>